<organism evidence="1 2">
    <name type="scientific">Streptoalloteichus tenebrarius (strain ATCC 17920 / DSM 40477 / JCM 4838 / CBS 697.72 / NBRC 16177 / NCIMB 11028 / NRRL B-12390 / A12253. 1 / ISP 5477)</name>
    <name type="common">Streptomyces tenebrarius</name>
    <dbReference type="NCBI Taxonomy" id="1933"/>
    <lineage>
        <taxon>Bacteria</taxon>
        <taxon>Bacillati</taxon>
        <taxon>Actinomycetota</taxon>
        <taxon>Actinomycetes</taxon>
        <taxon>Pseudonocardiales</taxon>
        <taxon>Pseudonocardiaceae</taxon>
        <taxon>Streptoalloteichus</taxon>
    </lineage>
</organism>
<dbReference type="InterPro" id="IPR042080">
    <property type="entry name" value="RNA_2'-PTrans_N"/>
</dbReference>
<name>A0ABT1HNC7_STRSD</name>
<evidence type="ECO:0000313" key="1">
    <source>
        <dbReference type="EMBL" id="MCP2257014.1"/>
    </source>
</evidence>
<reference evidence="1 2" key="1">
    <citation type="submission" date="2022-06" db="EMBL/GenBank/DDBJ databases">
        <title>Genomic Encyclopedia of Archaeal and Bacterial Type Strains, Phase II (KMG-II): from individual species to whole genera.</title>
        <authorList>
            <person name="Goeker M."/>
        </authorList>
    </citation>
    <scope>NUCLEOTIDE SEQUENCE [LARGE SCALE GENOMIC DNA]</scope>
    <source>
        <strain evidence="1 2">DSM 40477</strain>
    </source>
</reference>
<gene>
    <name evidence="1" type="ORF">LX15_000697</name>
</gene>
<comment type="caution">
    <text evidence="1">The sequence shown here is derived from an EMBL/GenBank/DDBJ whole genome shotgun (WGS) entry which is preliminary data.</text>
</comment>
<evidence type="ECO:0000313" key="2">
    <source>
        <dbReference type="Proteomes" id="UP001205311"/>
    </source>
</evidence>
<sequence length="49" mass="5443">MEKDHLVRVSKQLSQVLRHRPESLGLTLDPAGWVAVDDLLSALARHGRA</sequence>
<dbReference type="SUPFAM" id="SSF56399">
    <property type="entry name" value="ADP-ribosylation"/>
    <property type="match status" value="1"/>
</dbReference>
<dbReference type="Gene3D" id="1.10.10.970">
    <property type="entry name" value="RNA 2'-phosphotransferase, Tpt1/KptA family, N-terminal domain"/>
    <property type="match status" value="1"/>
</dbReference>
<dbReference type="Pfam" id="PF01885">
    <property type="entry name" value="PTS_2-RNA"/>
    <property type="match status" value="1"/>
</dbReference>
<dbReference type="Proteomes" id="UP001205311">
    <property type="component" value="Unassembled WGS sequence"/>
</dbReference>
<protein>
    <submittedName>
        <fullName evidence="1">RNA 2'-phosphotransferase, Tpt1 / KptA family</fullName>
    </submittedName>
</protein>
<dbReference type="InterPro" id="IPR002745">
    <property type="entry name" value="Ptrans_KptA/Tpt1"/>
</dbReference>
<keyword evidence="2" id="KW-1185">Reference proteome</keyword>
<accession>A0ABT1HNC7</accession>
<proteinExistence type="predicted"/>
<dbReference type="EMBL" id="JAMTCP010000002">
    <property type="protein sequence ID" value="MCP2257014.1"/>
    <property type="molecule type" value="Genomic_DNA"/>
</dbReference>